<dbReference type="InterPro" id="IPR050523">
    <property type="entry name" value="AKR_Detox_Biosynth"/>
</dbReference>
<dbReference type="Pfam" id="PF00248">
    <property type="entry name" value="Aldo_ket_red"/>
    <property type="match status" value="1"/>
</dbReference>
<comment type="caution">
    <text evidence="3">The sequence shown here is derived from an EMBL/GenBank/DDBJ whole genome shotgun (WGS) entry which is preliminary data.</text>
</comment>
<evidence type="ECO:0000313" key="4">
    <source>
        <dbReference type="Proteomes" id="UP001446871"/>
    </source>
</evidence>
<name>A0ABR1UP94_9PEZI</name>
<evidence type="ECO:0000256" key="1">
    <source>
        <dbReference type="ARBA" id="ARBA00023002"/>
    </source>
</evidence>
<evidence type="ECO:0000259" key="2">
    <source>
        <dbReference type="Pfam" id="PF00248"/>
    </source>
</evidence>
<dbReference type="SUPFAM" id="SSF51430">
    <property type="entry name" value="NAD(P)-linked oxidoreductase"/>
    <property type="match status" value="1"/>
</dbReference>
<dbReference type="EMBL" id="JAQQWM010000006">
    <property type="protein sequence ID" value="KAK8060748.1"/>
    <property type="molecule type" value="Genomic_DNA"/>
</dbReference>
<dbReference type="PANTHER" id="PTHR43364:SF4">
    <property type="entry name" value="NAD(P)-LINKED OXIDOREDUCTASE SUPERFAMILY PROTEIN"/>
    <property type="match status" value="1"/>
</dbReference>
<organism evidence="3 4">
    <name type="scientific">Apiospora saccharicola</name>
    <dbReference type="NCBI Taxonomy" id="335842"/>
    <lineage>
        <taxon>Eukaryota</taxon>
        <taxon>Fungi</taxon>
        <taxon>Dikarya</taxon>
        <taxon>Ascomycota</taxon>
        <taxon>Pezizomycotina</taxon>
        <taxon>Sordariomycetes</taxon>
        <taxon>Xylariomycetidae</taxon>
        <taxon>Amphisphaeriales</taxon>
        <taxon>Apiosporaceae</taxon>
        <taxon>Apiospora</taxon>
    </lineage>
</organism>
<dbReference type="Gene3D" id="3.20.20.100">
    <property type="entry name" value="NADP-dependent oxidoreductase domain"/>
    <property type="match status" value="1"/>
</dbReference>
<dbReference type="PANTHER" id="PTHR43364">
    <property type="entry name" value="NADH-SPECIFIC METHYLGLYOXAL REDUCTASE-RELATED"/>
    <property type="match status" value="1"/>
</dbReference>
<proteinExistence type="predicted"/>
<protein>
    <recommendedName>
        <fullName evidence="2">NADP-dependent oxidoreductase domain-containing protein</fullName>
    </recommendedName>
</protein>
<keyword evidence="4" id="KW-1185">Reference proteome</keyword>
<sequence>MATSLTPKAPQLIYGCGGLGQEIVGEAAVAELLQILQEAGVVRLDTAALYPPHDIGASQRLLGQMGAAAQLGFTVDTKVMVSLKTLAGTLEPAKIEKSVDGSVRDLRLNGEGGGGGEKKIHVLYAHGPDVATPLRDQAAGFDAEHRKGMFDELGVCNFPAKMLEEYLDICEREGYVQPSVYQGLYNLIDRRHEGAVLDLVRRHGMRFVAHSPHAGGFLQGSLTSGRVEGTRFAQGNIMSMDARRYDTEKHHAAVRALDELLARHDGGMSKTDVAVRWLAFHSQLKSEDAIIFGGSKVAQVKATVAAVGKGPLPDDIVAGLDEIWTVLSAA</sequence>
<evidence type="ECO:0000313" key="3">
    <source>
        <dbReference type="EMBL" id="KAK8060748.1"/>
    </source>
</evidence>
<gene>
    <name evidence="3" type="ORF">PG996_010678</name>
</gene>
<accession>A0ABR1UP94</accession>
<reference evidence="3 4" key="1">
    <citation type="submission" date="2023-01" db="EMBL/GenBank/DDBJ databases">
        <title>Analysis of 21 Apiospora genomes using comparative genomics revels a genus with tremendous synthesis potential of carbohydrate active enzymes and secondary metabolites.</title>
        <authorList>
            <person name="Sorensen T."/>
        </authorList>
    </citation>
    <scope>NUCLEOTIDE SEQUENCE [LARGE SCALE GENOMIC DNA]</scope>
    <source>
        <strain evidence="3 4">CBS 83171</strain>
    </source>
</reference>
<dbReference type="InterPro" id="IPR023210">
    <property type="entry name" value="NADP_OxRdtase_dom"/>
</dbReference>
<dbReference type="InterPro" id="IPR036812">
    <property type="entry name" value="NAD(P)_OxRdtase_dom_sf"/>
</dbReference>
<feature type="domain" description="NADP-dependent oxidoreductase" evidence="2">
    <location>
        <begin position="12"/>
        <end position="324"/>
    </location>
</feature>
<dbReference type="Proteomes" id="UP001446871">
    <property type="component" value="Unassembled WGS sequence"/>
</dbReference>
<keyword evidence="1" id="KW-0560">Oxidoreductase</keyword>